<evidence type="ECO:0000256" key="2">
    <source>
        <dbReference type="ARBA" id="ARBA00022475"/>
    </source>
</evidence>
<keyword evidence="6" id="KW-0813">Transport</keyword>
<dbReference type="EMBL" id="CP053923">
    <property type="protein sequence ID" value="QNT68475.1"/>
    <property type="molecule type" value="Genomic_DNA"/>
</dbReference>
<dbReference type="GO" id="GO:0006935">
    <property type="term" value="P:chemotaxis"/>
    <property type="evidence" value="ECO:0007669"/>
    <property type="project" value="InterPro"/>
</dbReference>
<name>A0A7H1MYD9_9PROT</name>
<feature type="transmembrane region" description="Helical" evidence="7">
    <location>
        <begin position="72"/>
        <end position="95"/>
    </location>
</feature>
<keyword evidence="4 7" id="KW-1133">Transmembrane helix</keyword>
<keyword evidence="2" id="KW-1003">Cell membrane</keyword>
<dbReference type="PANTHER" id="PTHR30433">
    <property type="entry name" value="CHEMOTAXIS PROTEIN MOTA"/>
    <property type="match status" value="1"/>
</dbReference>
<keyword evidence="6" id="KW-0653">Protein transport</keyword>
<comment type="similarity">
    <text evidence="6">Belongs to the exbB/tolQ family.</text>
</comment>
<accession>A0A7H1MYD9</accession>
<dbReference type="InterPro" id="IPR002898">
    <property type="entry name" value="MotA_ExbB_proton_chnl"/>
</dbReference>
<gene>
    <name evidence="9" type="ORF">HQ394_02740</name>
</gene>
<evidence type="ECO:0000256" key="7">
    <source>
        <dbReference type="SAM" id="Phobius"/>
    </source>
</evidence>
<dbReference type="GO" id="GO:0015031">
    <property type="term" value="P:protein transport"/>
    <property type="evidence" value="ECO:0007669"/>
    <property type="project" value="UniProtKB-KW"/>
</dbReference>
<comment type="subcellular location">
    <subcellularLocation>
        <location evidence="1">Cell membrane</location>
        <topology evidence="1">Multi-pass membrane protein</topology>
    </subcellularLocation>
    <subcellularLocation>
        <location evidence="6">Membrane</location>
        <topology evidence="6">Multi-pass membrane protein</topology>
    </subcellularLocation>
</comment>
<evidence type="ECO:0000256" key="1">
    <source>
        <dbReference type="ARBA" id="ARBA00004651"/>
    </source>
</evidence>
<dbReference type="GO" id="GO:0005886">
    <property type="term" value="C:plasma membrane"/>
    <property type="evidence" value="ECO:0007669"/>
    <property type="project" value="UniProtKB-SubCell"/>
</dbReference>
<feature type="transmembrane region" description="Helical" evidence="7">
    <location>
        <begin position="29"/>
        <end position="60"/>
    </location>
</feature>
<dbReference type="KEGG" id="dvn:HQ394_02740"/>
<evidence type="ECO:0000256" key="6">
    <source>
        <dbReference type="RuleBase" id="RU004057"/>
    </source>
</evidence>
<dbReference type="RefSeq" id="WP_190261912.1">
    <property type="nucleotide sequence ID" value="NZ_CP053923.1"/>
</dbReference>
<dbReference type="InterPro" id="IPR047055">
    <property type="entry name" value="MotA-like"/>
</dbReference>
<keyword evidence="10" id="KW-1185">Reference proteome</keyword>
<organism evidence="9 10">
    <name type="scientific">Defluviicoccus vanus</name>
    <dbReference type="NCBI Taxonomy" id="111831"/>
    <lineage>
        <taxon>Bacteria</taxon>
        <taxon>Pseudomonadati</taxon>
        <taxon>Pseudomonadota</taxon>
        <taxon>Alphaproteobacteria</taxon>
        <taxon>Rhodospirillales</taxon>
        <taxon>Rhodospirillaceae</taxon>
        <taxon>Defluviicoccus</taxon>
    </lineage>
</organism>
<evidence type="ECO:0000256" key="5">
    <source>
        <dbReference type="ARBA" id="ARBA00023136"/>
    </source>
</evidence>
<dbReference type="Proteomes" id="UP000516369">
    <property type="component" value="Chromosome"/>
</dbReference>
<feature type="domain" description="MotA/TolQ/ExbB proton channel" evidence="8">
    <location>
        <begin position="40"/>
        <end position="113"/>
    </location>
</feature>
<sequence length="150" mass="15908">MSTGSSRPLPVDAALTGSRPQRLLDASTLFGLMAGFTLLALAMVLGGAPALGLIGTLVGLMQMLRNLDSPALMGPAMAVALLTTFYGAVLGHMVFTSLAVKLERKANAEAGTWQLYILPALSVSRRENTHLFENAISSILPPRKRINVFD</sequence>
<evidence type="ECO:0000256" key="3">
    <source>
        <dbReference type="ARBA" id="ARBA00022692"/>
    </source>
</evidence>
<dbReference type="AlphaFoldDB" id="A0A7H1MYD9"/>
<dbReference type="GO" id="GO:0071978">
    <property type="term" value="P:bacterial-type flagellum-dependent swarming motility"/>
    <property type="evidence" value="ECO:0007669"/>
    <property type="project" value="InterPro"/>
</dbReference>
<keyword evidence="3 7" id="KW-0812">Transmembrane</keyword>
<reference evidence="9 10" key="1">
    <citation type="submission" date="2020-05" db="EMBL/GenBank/DDBJ databases">
        <title>Complete closed genome sequence of Defluviicoccus vanus.</title>
        <authorList>
            <person name="Bessarab I."/>
            <person name="Arumugam K."/>
            <person name="Maszenan A.M."/>
            <person name="Seviour R.J."/>
            <person name="Williams R.B."/>
        </authorList>
    </citation>
    <scope>NUCLEOTIDE SEQUENCE [LARGE SCALE GENOMIC DNA]</scope>
    <source>
        <strain evidence="9 10">Ben 114</strain>
    </source>
</reference>
<evidence type="ECO:0000256" key="4">
    <source>
        <dbReference type="ARBA" id="ARBA00022989"/>
    </source>
</evidence>
<dbReference type="Pfam" id="PF01618">
    <property type="entry name" value="MotA_ExbB"/>
    <property type="match status" value="1"/>
</dbReference>
<evidence type="ECO:0000313" key="10">
    <source>
        <dbReference type="Proteomes" id="UP000516369"/>
    </source>
</evidence>
<keyword evidence="5 7" id="KW-0472">Membrane</keyword>
<evidence type="ECO:0000313" key="9">
    <source>
        <dbReference type="EMBL" id="QNT68475.1"/>
    </source>
</evidence>
<proteinExistence type="inferred from homology"/>
<evidence type="ECO:0000259" key="8">
    <source>
        <dbReference type="Pfam" id="PF01618"/>
    </source>
</evidence>
<protein>
    <submittedName>
        <fullName evidence="9">MotA/TolQ/ExbB proton channel family protein</fullName>
    </submittedName>
</protein>
<dbReference type="PANTHER" id="PTHR30433:SF2">
    <property type="entry name" value="MOTILITY PROTEIN A"/>
    <property type="match status" value="1"/>
</dbReference>